<dbReference type="InterPro" id="IPR001227">
    <property type="entry name" value="Ac_transferase_dom_sf"/>
</dbReference>
<dbReference type="SMART" id="SM00823">
    <property type="entry name" value="PKS_PP"/>
    <property type="match status" value="1"/>
</dbReference>
<dbReference type="Gene3D" id="3.40.50.720">
    <property type="entry name" value="NAD(P)-binding Rossmann-like Domain"/>
    <property type="match status" value="1"/>
</dbReference>
<dbReference type="InterPro" id="IPR014031">
    <property type="entry name" value="Ketoacyl_synth_C"/>
</dbReference>
<dbReference type="InterPro" id="IPR020841">
    <property type="entry name" value="PKS_Beta-ketoAc_synthase_dom"/>
</dbReference>
<gene>
    <name evidence="9" type="ORF">ACFOY2_51035</name>
</gene>
<dbReference type="SUPFAM" id="SSF51735">
    <property type="entry name" value="NAD(P)-binding Rossmann-fold domains"/>
    <property type="match status" value="2"/>
</dbReference>
<comment type="caution">
    <text evidence="9">The sequence shown here is derived from an EMBL/GenBank/DDBJ whole genome shotgun (WGS) entry which is preliminary data.</text>
</comment>
<sequence length="1697" mass="180167">MRSNPDDCVAVIGLAGRFPGALDVEQFWQNLDEGREALTFPSDEELLAAGVSPRLLADPRYVRAAAQAPGLDMFDAGFFGFTPRDATVLDPQIRLFLEVAHSAIEHAGYDPYRIGGEVGVFGTAGDSRYREALPRQELDAVAGGMAASALTQGDYLSTHLSYRFGFRGPSLTVSTACSSSAVAVHLACQALRTGECDVAVAGGAAVEAPLHHGYRWDTDGPLSRDGHVRPFDARANGTVFGMGGGAVVLKRLSDALADRDHIWAVVRASAMNNDGAAKAGFSAPSVAGQVAVIREAMTLAEVTSSDVSYVEAHATGTLLGDPIEVAALSRAYRSMNGRGHAGGVVLSSVKGNVGHLGHAAGVTSLIKLALCLEHGRRAATVNFADANPRLELDETPFTVSGTTLPWDRRAERPRVAAMSSLGIGGTNVHLIVQEGPDTVRTAAPERPRVVIWSARDDAALHAYEQRLAARLRRHGERDFADMAGTLQDGRTPHSVRAALVARSAQESAEALHAGRVVRGRAGASPRPVAFLFPGQGTRHTRIAAGLYGVDETFSATMDTCLDLFAGHGLHLRDAWLSDDEPAQPLLLAVEYALAAMWAAWGIEPAVVVGHSLGELTAATVAGVFDLPSAVRLVAARAEAMAAMPRGRMLAVAAPVERIEGGLPDGVSVAVVNGLRQTVLAGAADRIEDARRKLRSEGIACTPLATAYAFHSPLMTPAVQRFAAAFDGVTLREPIVPLISATTGERVTSQARDPMFWAEQIVRPVRFDLAMTRLLADEDRVLLEVGPGRTLTSLVRAHPSAPLAVPTLAQGPDHESALAAAATLWAEGHELDWPVVRQREPVHRTAVPGYPYRRARHWPEARSEPPAHEPSALTVPTWVERPCPPAPAGDGTALVLLPHDTDISLLSVAALRRAGHQVAIVRPGPGFAEAGEEFRMRPGHDGDLDRVLSALAARGAEPGLLVHALALAPWEPPSTATVDDQLVETYHSLTSMAQRAVRRPVPPRLLVLAGRSADVTGGEPLDPAKATLHGAVRTLSLEAPELGPRLIDVAHPASADELADAITGSPEPVIAVRGSRTWVRTERAYRPRPGGWAVRRDGVYVLTGGLGGLGLVVARGLARTGARPTLVLAGRSEPAGERQRREIAALESMGARVSVEKCDVTDRRAVRRLFDLVRARHGEVNGVVHLAGVPGDGMLLVRPQGAAEAVLRPKVHGTLALVEALDGRPMPDFVVFFSSRAALGGLVGGADYAAANAFMDAQAAELTRRGIPALSLNWPSWHTVGMAAGGQVWKTVLDPATCPILAEHRIGGVPTLPGTGHLDLAIRAFRETVGPPGTPVRLDEVVFRQMLSTEGARELEVSFRPQTEAWAFEIRSRPPGDGGPTLHVTGSIRPCDTLPSRLDPAEWAALLKPLKSSGEGIADVGPRWDNQTASGRGASGELFVELDLPPAFHEELTRHAAHPALLDNALSAARVPGVDEPHLPFRCGSLELYGDLPARVISRIRRRRAGGGLIVADVDVYGGDGRPVAGVTGYTMREVDLSRLPRTPDPAGFTGLDPDKGERLFMALLEGRHPYQVAIAPHQDGRPVRPADARPAPLDLPTGPVPRRPADGVPEVPPNGSAPRDEAASVRERLAALWTEVLGHQGIDADSDFFELGGNSLTAVELMSRIRDEFGVQMSIVAMFDHPTVGALAESLTEKEEV</sequence>
<dbReference type="SUPFAM" id="SSF53901">
    <property type="entry name" value="Thiolase-like"/>
    <property type="match status" value="1"/>
</dbReference>
<dbReference type="PROSITE" id="PS00606">
    <property type="entry name" value="KS3_1"/>
    <property type="match status" value="1"/>
</dbReference>
<keyword evidence="10" id="KW-1185">Reference proteome</keyword>
<dbReference type="Gene3D" id="3.40.47.10">
    <property type="match status" value="1"/>
</dbReference>
<dbReference type="InterPro" id="IPR036291">
    <property type="entry name" value="NAD(P)-bd_dom_sf"/>
</dbReference>
<dbReference type="EMBL" id="JBHSBI010000047">
    <property type="protein sequence ID" value="MFC4015626.1"/>
    <property type="molecule type" value="Genomic_DNA"/>
</dbReference>
<dbReference type="InterPro" id="IPR049900">
    <property type="entry name" value="PKS_mFAS_DH"/>
</dbReference>
<dbReference type="InterPro" id="IPR016036">
    <property type="entry name" value="Malonyl_transacylase_ACP-bd"/>
</dbReference>
<feature type="region of interest" description="Disordered" evidence="5">
    <location>
        <begin position="1578"/>
        <end position="1621"/>
    </location>
</feature>
<dbReference type="SUPFAM" id="SSF47336">
    <property type="entry name" value="ACP-like"/>
    <property type="match status" value="1"/>
</dbReference>
<dbReference type="InterPro" id="IPR020806">
    <property type="entry name" value="PKS_PP-bd"/>
</dbReference>
<dbReference type="InterPro" id="IPR013968">
    <property type="entry name" value="PKS_KR"/>
</dbReference>
<keyword evidence="1" id="KW-0596">Phosphopantetheine</keyword>
<feature type="region of interest" description="C-terminal hotdog fold" evidence="4">
    <location>
        <begin position="1404"/>
        <end position="1540"/>
    </location>
</feature>
<dbReference type="PANTHER" id="PTHR43775">
    <property type="entry name" value="FATTY ACID SYNTHASE"/>
    <property type="match status" value="1"/>
</dbReference>
<feature type="region of interest" description="N-terminal hotdog fold" evidence="4">
    <location>
        <begin position="1266"/>
        <end position="1394"/>
    </location>
</feature>
<evidence type="ECO:0000313" key="10">
    <source>
        <dbReference type="Proteomes" id="UP001595851"/>
    </source>
</evidence>
<feature type="domain" description="PKS/mFAS DH" evidence="8">
    <location>
        <begin position="1266"/>
        <end position="1540"/>
    </location>
</feature>
<keyword evidence="3" id="KW-0808">Transferase</keyword>
<dbReference type="InterPro" id="IPR018201">
    <property type="entry name" value="Ketoacyl_synth_AS"/>
</dbReference>
<organism evidence="9 10">
    <name type="scientific">Nonomuraea purpurea</name>
    <dbReference type="NCBI Taxonomy" id="1849276"/>
    <lineage>
        <taxon>Bacteria</taxon>
        <taxon>Bacillati</taxon>
        <taxon>Actinomycetota</taxon>
        <taxon>Actinomycetes</taxon>
        <taxon>Streptosporangiales</taxon>
        <taxon>Streptosporangiaceae</taxon>
        <taxon>Nonomuraea</taxon>
    </lineage>
</organism>
<dbReference type="SMART" id="SM01294">
    <property type="entry name" value="PKS_PP_betabranch"/>
    <property type="match status" value="1"/>
</dbReference>
<dbReference type="CDD" id="cd08953">
    <property type="entry name" value="KR_2_SDR_x"/>
    <property type="match status" value="1"/>
</dbReference>
<dbReference type="InterPro" id="IPR016035">
    <property type="entry name" value="Acyl_Trfase/lysoPLipase"/>
</dbReference>
<dbReference type="SMART" id="SM00825">
    <property type="entry name" value="PKS_KS"/>
    <property type="match status" value="1"/>
</dbReference>
<dbReference type="Gene3D" id="3.30.70.3290">
    <property type="match status" value="1"/>
</dbReference>
<dbReference type="Pfam" id="PF00550">
    <property type="entry name" value="PP-binding"/>
    <property type="match status" value="1"/>
</dbReference>
<evidence type="ECO:0000256" key="1">
    <source>
        <dbReference type="ARBA" id="ARBA00022450"/>
    </source>
</evidence>
<dbReference type="InterPro" id="IPR032821">
    <property type="entry name" value="PKS_assoc"/>
</dbReference>
<dbReference type="InterPro" id="IPR009081">
    <property type="entry name" value="PP-bd_ACP"/>
</dbReference>
<dbReference type="InterPro" id="IPR014043">
    <property type="entry name" value="Acyl_transferase_dom"/>
</dbReference>
<dbReference type="Pfam" id="PF00109">
    <property type="entry name" value="ketoacyl-synt"/>
    <property type="match status" value="1"/>
</dbReference>
<dbReference type="InterPro" id="IPR020807">
    <property type="entry name" value="PKS_DH"/>
</dbReference>
<dbReference type="Pfam" id="PF00698">
    <property type="entry name" value="Acyl_transf_1"/>
    <property type="match status" value="1"/>
</dbReference>
<dbReference type="InterPro" id="IPR036736">
    <property type="entry name" value="ACP-like_sf"/>
</dbReference>
<dbReference type="SMART" id="SM00826">
    <property type="entry name" value="PKS_DH"/>
    <property type="match status" value="1"/>
</dbReference>
<evidence type="ECO:0000256" key="4">
    <source>
        <dbReference type="PROSITE-ProRule" id="PRU01363"/>
    </source>
</evidence>
<dbReference type="Gene3D" id="3.10.129.110">
    <property type="entry name" value="Polyketide synthase dehydratase"/>
    <property type="match status" value="1"/>
</dbReference>
<dbReference type="InterPro" id="IPR049552">
    <property type="entry name" value="PKS_DH_N"/>
</dbReference>
<name>A0ABV8GRP6_9ACTN</name>
<dbReference type="InterPro" id="IPR042104">
    <property type="entry name" value="PKS_dehydratase_sf"/>
</dbReference>
<feature type="compositionally biased region" description="Basic and acidic residues" evidence="5">
    <location>
        <begin position="1578"/>
        <end position="1587"/>
    </location>
</feature>
<evidence type="ECO:0000256" key="3">
    <source>
        <dbReference type="ARBA" id="ARBA00022679"/>
    </source>
</evidence>
<dbReference type="PROSITE" id="PS52019">
    <property type="entry name" value="PKS_MFAS_DH"/>
    <property type="match status" value="1"/>
</dbReference>
<dbReference type="Pfam" id="PF14765">
    <property type="entry name" value="PS-DH"/>
    <property type="match status" value="1"/>
</dbReference>
<evidence type="ECO:0000259" key="8">
    <source>
        <dbReference type="PROSITE" id="PS52019"/>
    </source>
</evidence>
<feature type="domain" description="Ketosynthase family 3 (KS3)" evidence="7">
    <location>
        <begin position="6"/>
        <end position="434"/>
    </location>
</feature>
<dbReference type="RefSeq" id="WP_379535439.1">
    <property type="nucleotide sequence ID" value="NZ_JBHSBI010000047.1"/>
</dbReference>
<feature type="active site" description="Proton donor; for dehydratase activity" evidence="4">
    <location>
        <position position="1462"/>
    </location>
</feature>
<reference evidence="10" key="1">
    <citation type="journal article" date="2019" name="Int. J. Syst. Evol. Microbiol.">
        <title>The Global Catalogue of Microorganisms (GCM) 10K type strain sequencing project: providing services to taxonomists for standard genome sequencing and annotation.</title>
        <authorList>
            <consortium name="The Broad Institute Genomics Platform"/>
            <consortium name="The Broad Institute Genome Sequencing Center for Infectious Disease"/>
            <person name="Wu L."/>
            <person name="Ma J."/>
        </authorList>
    </citation>
    <scope>NUCLEOTIDE SEQUENCE [LARGE SCALE GENOMIC DNA]</scope>
    <source>
        <strain evidence="10">TBRC 1276</strain>
    </source>
</reference>
<evidence type="ECO:0000313" key="9">
    <source>
        <dbReference type="EMBL" id="MFC4015626.1"/>
    </source>
</evidence>
<dbReference type="Proteomes" id="UP001595851">
    <property type="component" value="Unassembled WGS sequence"/>
</dbReference>
<dbReference type="SUPFAM" id="SSF52151">
    <property type="entry name" value="FabD/lysophospholipase-like"/>
    <property type="match status" value="1"/>
</dbReference>
<dbReference type="Gene3D" id="3.40.366.10">
    <property type="entry name" value="Malonyl-Coenzyme A Acyl Carrier Protein, domain 2"/>
    <property type="match status" value="1"/>
</dbReference>
<dbReference type="InterPro" id="IPR050091">
    <property type="entry name" value="PKS_NRPS_Biosynth_Enz"/>
</dbReference>
<dbReference type="Pfam" id="PF08659">
    <property type="entry name" value="KR"/>
    <property type="match status" value="1"/>
</dbReference>
<dbReference type="PROSITE" id="PS52004">
    <property type="entry name" value="KS3_2"/>
    <property type="match status" value="1"/>
</dbReference>
<dbReference type="SUPFAM" id="SSF55048">
    <property type="entry name" value="Probable ACP-binding domain of malonyl-CoA ACP transacylase"/>
    <property type="match status" value="1"/>
</dbReference>
<dbReference type="InterPro" id="IPR049551">
    <property type="entry name" value="PKS_DH_C"/>
</dbReference>
<dbReference type="Gene3D" id="1.10.1200.10">
    <property type="entry name" value="ACP-like"/>
    <property type="match status" value="1"/>
</dbReference>
<dbReference type="CDD" id="cd00833">
    <property type="entry name" value="PKS"/>
    <property type="match status" value="1"/>
</dbReference>
<evidence type="ECO:0000259" key="7">
    <source>
        <dbReference type="PROSITE" id="PS52004"/>
    </source>
</evidence>
<dbReference type="Pfam" id="PF21089">
    <property type="entry name" value="PKS_DH_N"/>
    <property type="match status" value="1"/>
</dbReference>
<evidence type="ECO:0000259" key="6">
    <source>
        <dbReference type="PROSITE" id="PS50075"/>
    </source>
</evidence>
<dbReference type="Pfam" id="PF16197">
    <property type="entry name" value="KAsynt_C_assoc"/>
    <property type="match status" value="1"/>
</dbReference>
<evidence type="ECO:0000256" key="5">
    <source>
        <dbReference type="SAM" id="MobiDB-lite"/>
    </source>
</evidence>
<dbReference type="SMART" id="SM00822">
    <property type="entry name" value="PKS_KR"/>
    <property type="match status" value="1"/>
</dbReference>
<proteinExistence type="predicted"/>
<dbReference type="PROSITE" id="PS50075">
    <property type="entry name" value="CARRIER"/>
    <property type="match status" value="1"/>
</dbReference>
<feature type="active site" description="Proton acceptor; for dehydratase activity" evidence="4">
    <location>
        <position position="1303"/>
    </location>
</feature>
<dbReference type="InterPro" id="IPR057326">
    <property type="entry name" value="KR_dom"/>
</dbReference>
<dbReference type="InterPro" id="IPR016039">
    <property type="entry name" value="Thiolase-like"/>
</dbReference>
<dbReference type="InterPro" id="IPR014030">
    <property type="entry name" value="Ketoacyl_synth_N"/>
</dbReference>
<protein>
    <submittedName>
        <fullName evidence="9">SDR family NAD(P)-dependent oxidoreductase</fullName>
    </submittedName>
</protein>
<dbReference type="SMART" id="SM00827">
    <property type="entry name" value="PKS_AT"/>
    <property type="match status" value="1"/>
</dbReference>
<dbReference type="PANTHER" id="PTHR43775:SF37">
    <property type="entry name" value="SI:DKEY-61P9.11"/>
    <property type="match status" value="1"/>
</dbReference>
<dbReference type="Pfam" id="PF02801">
    <property type="entry name" value="Ketoacyl-synt_C"/>
    <property type="match status" value="1"/>
</dbReference>
<evidence type="ECO:0000256" key="2">
    <source>
        <dbReference type="ARBA" id="ARBA00022553"/>
    </source>
</evidence>
<accession>A0ABV8GRP6</accession>
<feature type="domain" description="Carrier" evidence="6">
    <location>
        <begin position="1620"/>
        <end position="1695"/>
    </location>
</feature>
<keyword evidence="2" id="KW-0597">Phosphoprotein</keyword>